<dbReference type="InterPro" id="IPR002637">
    <property type="entry name" value="RdgB/HAM1"/>
</dbReference>
<keyword evidence="2" id="KW-0378">Hydrolase</keyword>
<dbReference type="GO" id="GO:0009143">
    <property type="term" value="P:nucleoside triphosphate catabolic process"/>
    <property type="evidence" value="ECO:0007669"/>
    <property type="project" value="InterPro"/>
</dbReference>
<name>A0A5P8JRX9_9LACO</name>
<comment type="similarity">
    <text evidence="1">Belongs to the HAM1 NTPase family.</text>
</comment>
<evidence type="ECO:0000256" key="1">
    <source>
        <dbReference type="ARBA" id="ARBA00008023"/>
    </source>
</evidence>
<dbReference type="GO" id="GO:0005829">
    <property type="term" value="C:cytosol"/>
    <property type="evidence" value="ECO:0007669"/>
    <property type="project" value="TreeGrafter"/>
</dbReference>
<accession>A0A5P8JRX9</accession>
<gene>
    <name evidence="3" type="ORF">LM010_08840</name>
</gene>
<dbReference type="PANTHER" id="PTHR11067:SF9">
    <property type="entry name" value="INOSINE TRIPHOSPHATE PYROPHOSPHATASE"/>
    <property type="match status" value="1"/>
</dbReference>
<dbReference type="PANTHER" id="PTHR11067">
    <property type="entry name" value="INOSINE TRIPHOSPHATE PYROPHOSPHATASE/HAM1 PROTEIN"/>
    <property type="match status" value="1"/>
</dbReference>
<evidence type="ECO:0008006" key="5">
    <source>
        <dbReference type="Google" id="ProtNLM"/>
    </source>
</evidence>
<dbReference type="CDD" id="cd00985">
    <property type="entry name" value="Maf_Ham1"/>
    <property type="match status" value="1"/>
</dbReference>
<evidence type="ECO:0000313" key="4">
    <source>
        <dbReference type="Proteomes" id="UP000388452"/>
    </source>
</evidence>
<sequence length="183" mass="19506">MVAVTEFLIATHNRGKFKEIADLLASYGHTAQMITESMPAEGDDDLLTNATVKAQAAHQFHPEAYVLGDDSGLFVSGHPELFGVHTARQLPRHETNAALLAKVPAHTAVVLRSVLVLISPSNQVQSATGSLDATLADAPQGQTGTGFDQILIPDGEAMTLAQMPIAIRSAYLPRRRALAQLFA</sequence>
<dbReference type="Proteomes" id="UP000388452">
    <property type="component" value="Chromosome"/>
</dbReference>
<dbReference type="AlphaFoldDB" id="A0A5P8JRX9"/>
<dbReference type="SUPFAM" id="SSF52972">
    <property type="entry name" value="ITPase-like"/>
    <property type="match status" value="1"/>
</dbReference>
<proteinExistence type="inferred from homology"/>
<evidence type="ECO:0000256" key="2">
    <source>
        <dbReference type="ARBA" id="ARBA00022801"/>
    </source>
</evidence>
<dbReference type="Gene3D" id="3.90.950.10">
    <property type="match status" value="1"/>
</dbReference>
<organism evidence="3 4">
    <name type="scientific">Lacticaseibacillus manihotivorans</name>
    <dbReference type="NCBI Taxonomy" id="88233"/>
    <lineage>
        <taxon>Bacteria</taxon>
        <taxon>Bacillati</taxon>
        <taxon>Bacillota</taxon>
        <taxon>Bacilli</taxon>
        <taxon>Lactobacillales</taxon>
        <taxon>Lactobacillaceae</taxon>
        <taxon>Lacticaseibacillus</taxon>
    </lineage>
</organism>
<protein>
    <recommendedName>
        <fullName evidence="5">Non-canonical purine NTP pyrophosphatase</fullName>
    </recommendedName>
</protein>
<dbReference type="EMBL" id="CP045068">
    <property type="protein sequence ID" value="QFQ91524.1"/>
    <property type="molecule type" value="Genomic_DNA"/>
</dbReference>
<dbReference type="GO" id="GO:0047429">
    <property type="term" value="F:nucleoside triphosphate diphosphatase activity"/>
    <property type="evidence" value="ECO:0007669"/>
    <property type="project" value="InterPro"/>
</dbReference>
<evidence type="ECO:0000313" key="3">
    <source>
        <dbReference type="EMBL" id="QFQ91524.1"/>
    </source>
</evidence>
<dbReference type="InterPro" id="IPR029001">
    <property type="entry name" value="ITPase-like_fam"/>
</dbReference>
<reference evidence="3 4" key="1">
    <citation type="submission" date="2019-10" db="EMBL/GenBank/DDBJ databases">
        <title>Genome sequencing of Lactobacillus manihotivorans.</title>
        <authorList>
            <person name="Kim K."/>
        </authorList>
    </citation>
    <scope>NUCLEOTIDE SEQUENCE [LARGE SCALE GENOMIC DNA]</scope>
    <source>
        <strain evidence="3 4">LM010</strain>
    </source>
</reference>
<dbReference type="Pfam" id="PF01725">
    <property type="entry name" value="Ham1p_like"/>
    <property type="match status" value="1"/>
</dbReference>